<dbReference type="EMBL" id="RWAH01000005">
    <property type="protein sequence ID" value="MMS76452.1"/>
    <property type="molecule type" value="Genomic_DNA"/>
</dbReference>
<sequence length="257" mass="28059">MANKTLLDVLKAMGKATHREIAARLEIDPVEALTMLREERDQDRCDFLNGTWRIVDAEAEADVETESDDKSVSHDKTPSPEPAPEVTDPKAIEALLQENGEMDTVSLAKALNRNARGVTSTMTGLLRRGEVVKIGKGKGCKWSLPPVDAEPTPSVADAGMDNATCTEKESQEPVTESVLIAEREPVAVDVGEVVKSIPSFTEGQKEGLIIPSPAEVARMIRKAKSNLRELEQIRRISIAVKKHSKTLTRMAALKREG</sequence>
<reference evidence="2" key="1">
    <citation type="submission" date="2018-10" db="EMBL/GenBank/DDBJ databases">
        <authorList>
            <consortium name="PulseNet: The National Subtyping Network for Foodborne Disease Surveillance"/>
            <person name="Tarr C.L."/>
            <person name="Trees E."/>
            <person name="Katz L.S."/>
            <person name="Carleton-Romer H.A."/>
            <person name="Stroika S."/>
            <person name="Kucerova Z."/>
            <person name="Roache K.F."/>
            <person name="Sabol A.L."/>
            <person name="Besser J."/>
            <person name="Gerner-Smidt P."/>
        </authorList>
    </citation>
    <scope>NUCLEOTIDE SEQUENCE [LARGE SCALE GENOMIC DNA]</scope>
    <source>
        <strain evidence="2">PNUSAS052121</strain>
    </source>
</reference>
<dbReference type="AlphaFoldDB" id="A0A403SXU4"/>
<evidence type="ECO:0000313" key="2">
    <source>
        <dbReference type="EMBL" id="MMS76452.1"/>
    </source>
</evidence>
<evidence type="ECO:0000256" key="1">
    <source>
        <dbReference type="SAM" id="MobiDB-lite"/>
    </source>
</evidence>
<gene>
    <name evidence="2" type="ORF">D9O31_07595</name>
</gene>
<feature type="compositionally biased region" description="Basic and acidic residues" evidence="1">
    <location>
        <begin position="68"/>
        <end position="78"/>
    </location>
</feature>
<accession>A0A403SXU4</accession>
<organism evidence="2">
    <name type="scientific">Salmonella enterica</name>
    <name type="common">Salmonella choleraesuis</name>
    <dbReference type="NCBI Taxonomy" id="28901"/>
    <lineage>
        <taxon>Bacteria</taxon>
        <taxon>Pseudomonadati</taxon>
        <taxon>Pseudomonadota</taxon>
        <taxon>Gammaproteobacteria</taxon>
        <taxon>Enterobacterales</taxon>
        <taxon>Enterobacteriaceae</taxon>
        <taxon>Salmonella</taxon>
    </lineage>
</organism>
<feature type="region of interest" description="Disordered" evidence="1">
    <location>
        <begin position="59"/>
        <end position="88"/>
    </location>
</feature>
<dbReference type="Proteomes" id="UP000839526">
    <property type="component" value="Unassembled WGS sequence"/>
</dbReference>
<name>A0A403SXU4_SALER</name>
<protein>
    <submittedName>
        <fullName evidence="2">DUF1627 domain-containing protein</fullName>
    </submittedName>
</protein>
<dbReference type="Pfam" id="PF07789">
    <property type="entry name" value="DUF1627"/>
    <property type="match status" value="1"/>
</dbReference>
<comment type="caution">
    <text evidence="2">The sequence shown here is derived from an EMBL/GenBank/DDBJ whole genome shotgun (WGS) entry which is preliminary data.</text>
</comment>
<proteinExistence type="predicted"/>
<dbReference type="InterPro" id="IPR012432">
    <property type="entry name" value="DUF1627"/>
</dbReference>